<dbReference type="Pfam" id="PF00687">
    <property type="entry name" value="Ribosomal_L1"/>
    <property type="match status" value="1"/>
</dbReference>
<keyword evidence="2" id="KW-0689">Ribosomal protein</keyword>
<comment type="similarity">
    <text evidence="1">Belongs to the universal ribosomal protein uL1 family.</text>
</comment>
<gene>
    <name evidence="4" type="ORF">S01H4_16913</name>
</gene>
<protein>
    <recommendedName>
        <fullName evidence="5">Ribosomal protein</fullName>
    </recommendedName>
</protein>
<dbReference type="CDD" id="cd00403">
    <property type="entry name" value="Ribosomal_L1"/>
    <property type="match status" value="1"/>
</dbReference>
<dbReference type="Gene3D" id="3.30.190.20">
    <property type="match status" value="1"/>
</dbReference>
<evidence type="ECO:0000313" key="4">
    <source>
        <dbReference type="EMBL" id="GAG57791.1"/>
    </source>
</evidence>
<evidence type="ECO:0008006" key="5">
    <source>
        <dbReference type="Google" id="ProtNLM"/>
    </source>
</evidence>
<dbReference type="AlphaFoldDB" id="X1ACF6"/>
<sequence length="142" mass="15082">MPDRVGGEDLVEAIEQGWDEFDILAAQPQMMRIVGRLGKMLGPRMPSKKAGNITDDVARAVEALKSGRAEFKMDRGAVLHVPIGKASFSTQQLRENLRTLIDAVVAARPAAAAGRYILSIALAASMGPGINLDVTEATARAA</sequence>
<reference evidence="4" key="1">
    <citation type="journal article" date="2014" name="Front. Microbiol.">
        <title>High frequency of phylogenetically diverse reductive dehalogenase-homologous genes in deep subseafloor sedimentary metagenomes.</title>
        <authorList>
            <person name="Kawai M."/>
            <person name="Futagami T."/>
            <person name="Toyoda A."/>
            <person name="Takaki Y."/>
            <person name="Nishi S."/>
            <person name="Hori S."/>
            <person name="Arai W."/>
            <person name="Tsubouchi T."/>
            <person name="Morono Y."/>
            <person name="Uchiyama I."/>
            <person name="Ito T."/>
            <person name="Fujiyama A."/>
            <person name="Inagaki F."/>
            <person name="Takami H."/>
        </authorList>
    </citation>
    <scope>NUCLEOTIDE SEQUENCE</scope>
    <source>
        <strain evidence="4">Expedition CK06-06</strain>
    </source>
</reference>
<keyword evidence="3" id="KW-0687">Ribonucleoprotein</keyword>
<dbReference type="InterPro" id="IPR023674">
    <property type="entry name" value="Ribosomal_uL1-like"/>
</dbReference>
<organism evidence="4">
    <name type="scientific">marine sediment metagenome</name>
    <dbReference type="NCBI Taxonomy" id="412755"/>
    <lineage>
        <taxon>unclassified sequences</taxon>
        <taxon>metagenomes</taxon>
        <taxon>ecological metagenomes</taxon>
    </lineage>
</organism>
<evidence type="ECO:0000256" key="3">
    <source>
        <dbReference type="ARBA" id="ARBA00023274"/>
    </source>
</evidence>
<accession>X1ACF6</accession>
<name>X1ACF6_9ZZZZ</name>
<dbReference type="GO" id="GO:1990904">
    <property type="term" value="C:ribonucleoprotein complex"/>
    <property type="evidence" value="ECO:0007669"/>
    <property type="project" value="UniProtKB-KW"/>
</dbReference>
<comment type="caution">
    <text evidence="4">The sequence shown here is derived from an EMBL/GenBank/DDBJ whole genome shotgun (WGS) entry which is preliminary data.</text>
</comment>
<dbReference type="GO" id="GO:0005840">
    <property type="term" value="C:ribosome"/>
    <property type="evidence" value="ECO:0007669"/>
    <property type="project" value="UniProtKB-KW"/>
</dbReference>
<evidence type="ECO:0000256" key="1">
    <source>
        <dbReference type="ARBA" id="ARBA00010531"/>
    </source>
</evidence>
<evidence type="ECO:0000256" key="2">
    <source>
        <dbReference type="ARBA" id="ARBA00022980"/>
    </source>
</evidence>
<proteinExistence type="inferred from homology"/>
<dbReference type="PANTHER" id="PTHR36427">
    <property type="entry name" value="54S RIBOSOMAL PROTEIN L1, MITOCHONDRIAL"/>
    <property type="match status" value="1"/>
</dbReference>
<dbReference type="SUPFAM" id="SSF56808">
    <property type="entry name" value="Ribosomal protein L1"/>
    <property type="match status" value="1"/>
</dbReference>
<dbReference type="InterPro" id="IPR028364">
    <property type="entry name" value="Ribosomal_uL1/biogenesis"/>
</dbReference>
<dbReference type="PANTHER" id="PTHR36427:SF3">
    <property type="entry name" value="LARGE RIBOSOMAL SUBUNIT PROTEIN UL1M"/>
    <property type="match status" value="1"/>
</dbReference>
<dbReference type="EMBL" id="BART01007430">
    <property type="protein sequence ID" value="GAG57791.1"/>
    <property type="molecule type" value="Genomic_DNA"/>
</dbReference>